<organism evidence="1 2">
    <name type="scientific">Paenibacillus terrae (strain HPL-003)</name>
    <dbReference type="NCBI Taxonomy" id="985665"/>
    <lineage>
        <taxon>Bacteria</taxon>
        <taxon>Bacillati</taxon>
        <taxon>Bacillota</taxon>
        <taxon>Bacilli</taxon>
        <taxon>Bacillales</taxon>
        <taxon>Paenibacillaceae</taxon>
        <taxon>Paenibacillus</taxon>
    </lineage>
</organism>
<reference evidence="1 2" key="3">
    <citation type="journal article" date="2012" name="J. Bacteriol.">
        <title>Genome Sequence of Paenibacillus terrae HPL-003, a Xylanase-Producing Bacterium Isolated from Soil Found in Forest Residue.</title>
        <authorList>
            <person name="Shin S.H."/>
            <person name="Kim S."/>
            <person name="Kim J.Y."/>
            <person name="Song H.Y."/>
            <person name="Cho S.J."/>
            <person name="Kim D.R."/>
            <person name="Lee K.I."/>
            <person name="Lim H.K."/>
            <person name="Park N.J."/>
            <person name="Hwang I.T."/>
            <person name="Yang K.S."/>
        </authorList>
    </citation>
    <scope>NUCLEOTIDE SEQUENCE [LARGE SCALE GENOMIC DNA]</scope>
    <source>
        <strain evidence="1 2">HPL-003</strain>
    </source>
</reference>
<dbReference type="STRING" id="985665.HPL003_01220"/>
<dbReference type="EMBL" id="CP003107">
    <property type="protein sequence ID" value="AET57028.1"/>
    <property type="molecule type" value="Genomic_DNA"/>
</dbReference>
<dbReference type="RefSeq" id="WP_014277812.1">
    <property type="nucleotide sequence ID" value="NC_016641.1"/>
</dbReference>
<proteinExistence type="predicted"/>
<protein>
    <submittedName>
        <fullName evidence="1">Uncharacterized protein</fullName>
    </submittedName>
</protein>
<reference evidence="2" key="1">
    <citation type="submission" date="2011-11" db="EMBL/GenBank/DDBJ databases">
        <title>Complete sequence of Paenibacillus terrae HPL-003.</title>
        <authorList>
            <person name="Shin S.H."/>
            <person name="Kim S."/>
            <person name="Kim J.Y."/>
        </authorList>
    </citation>
    <scope>NUCLEOTIDE SEQUENCE [LARGE SCALE GENOMIC DNA]</scope>
    <source>
        <strain evidence="2">HPL-003</strain>
    </source>
</reference>
<accession>G7VVJ4</accession>
<sequence>MKHIDGIIDVCTLGYRATYREIYSKEYTDRIIRDFYNYDRILKEVTIVNKNWGGYFVAIEDDNVIGAGAGGMLDEKTQNYLSCISNLIEEVKELALRYYMLYLSSKRIQGQ</sequence>
<dbReference type="eggNOG" id="COG0456">
    <property type="taxonomic scope" value="Bacteria"/>
</dbReference>
<name>G7VVJ4_PAETH</name>
<reference key="2">
    <citation type="submission" date="2011-11" db="EMBL/GenBank/DDBJ databases">
        <authorList>
            <person name="Shin S.H."/>
            <person name="Kim S."/>
            <person name="Kim J.Y."/>
        </authorList>
    </citation>
    <scope>NUCLEOTIDE SEQUENCE</scope>
    <source>
        <strain>HPL-003</strain>
    </source>
</reference>
<gene>
    <name evidence="1" type="ordered locus">HPL003_01220</name>
</gene>
<dbReference type="KEGG" id="pta:HPL003_01220"/>
<evidence type="ECO:0000313" key="1">
    <source>
        <dbReference type="EMBL" id="AET57028.1"/>
    </source>
</evidence>
<dbReference type="HOGENOM" id="CLU_2155880_0_0_9"/>
<evidence type="ECO:0000313" key="2">
    <source>
        <dbReference type="Proteomes" id="UP000005876"/>
    </source>
</evidence>
<dbReference type="AlphaFoldDB" id="G7VVJ4"/>
<dbReference type="Proteomes" id="UP000005876">
    <property type="component" value="Chromosome"/>
</dbReference>
<dbReference type="Gene3D" id="3.40.630.30">
    <property type="match status" value="1"/>
</dbReference>